<dbReference type="KEGG" id="sgrg:L0C25_21425"/>
<protein>
    <recommendedName>
        <fullName evidence="6">Peptidyl-prolyl cis-trans isomerase</fullName>
        <ecNumber evidence="6">5.2.1.8</ecNumber>
    </recommendedName>
</protein>
<gene>
    <name evidence="10" type="ORF">L0C25_21425</name>
</gene>
<evidence type="ECO:0000256" key="8">
    <source>
        <dbReference type="SAM" id="SignalP"/>
    </source>
</evidence>
<feature type="chain" id="PRO_5041296685" description="Peptidyl-prolyl cis-trans isomerase" evidence="8">
    <location>
        <begin position="20"/>
        <end position="172"/>
    </location>
</feature>
<evidence type="ECO:0000256" key="4">
    <source>
        <dbReference type="ARBA" id="ARBA00023235"/>
    </source>
</evidence>
<dbReference type="PROSITE" id="PS51257">
    <property type="entry name" value="PROKAR_LIPOPROTEIN"/>
    <property type="match status" value="1"/>
</dbReference>
<evidence type="ECO:0000256" key="5">
    <source>
        <dbReference type="PROSITE-ProRule" id="PRU00277"/>
    </source>
</evidence>
<comment type="catalytic activity">
    <reaction evidence="1 5 6">
        <text>[protein]-peptidylproline (omega=180) = [protein]-peptidylproline (omega=0)</text>
        <dbReference type="Rhea" id="RHEA:16237"/>
        <dbReference type="Rhea" id="RHEA-COMP:10747"/>
        <dbReference type="Rhea" id="RHEA-COMP:10748"/>
        <dbReference type="ChEBI" id="CHEBI:83833"/>
        <dbReference type="ChEBI" id="CHEBI:83834"/>
        <dbReference type="EC" id="5.2.1.8"/>
    </reaction>
</comment>
<evidence type="ECO:0000259" key="9">
    <source>
        <dbReference type="PROSITE" id="PS50059"/>
    </source>
</evidence>
<name>A0AA46TGW7_9ACTN</name>
<comment type="similarity">
    <text evidence="2 6">Belongs to the FKBP-type PPIase family.</text>
</comment>
<feature type="region of interest" description="Disordered" evidence="7">
    <location>
        <begin position="22"/>
        <end position="53"/>
    </location>
</feature>
<evidence type="ECO:0000256" key="7">
    <source>
        <dbReference type="SAM" id="MobiDB-lite"/>
    </source>
</evidence>
<dbReference type="SUPFAM" id="SSF54534">
    <property type="entry name" value="FKBP-like"/>
    <property type="match status" value="1"/>
</dbReference>
<dbReference type="AlphaFoldDB" id="A0AA46TGW7"/>
<dbReference type="EC" id="5.2.1.8" evidence="6"/>
<evidence type="ECO:0000313" key="11">
    <source>
        <dbReference type="Proteomes" id="UP001164390"/>
    </source>
</evidence>
<dbReference type="InterPro" id="IPR046357">
    <property type="entry name" value="PPIase_dom_sf"/>
</dbReference>
<feature type="domain" description="PPIase FKBP-type" evidence="9">
    <location>
        <begin position="84"/>
        <end position="171"/>
    </location>
</feature>
<evidence type="ECO:0000256" key="1">
    <source>
        <dbReference type="ARBA" id="ARBA00000971"/>
    </source>
</evidence>
<keyword evidence="11" id="KW-1185">Reference proteome</keyword>
<dbReference type="PANTHER" id="PTHR43811:SF19">
    <property type="entry name" value="39 KDA FK506-BINDING NUCLEAR PROTEIN"/>
    <property type="match status" value="1"/>
</dbReference>
<evidence type="ECO:0000313" key="10">
    <source>
        <dbReference type="EMBL" id="UYM05050.1"/>
    </source>
</evidence>
<dbReference type="PANTHER" id="PTHR43811">
    <property type="entry name" value="FKBP-TYPE PEPTIDYL-PROLYL CIS-TRANS ISOMERASE FKPA"/>
    <property type="match status" value="1"/>
</dbReference>
<keyword evidence="8" id="KW-0732">Signal</keyword>
<dbReference type="Pfam" id="PF00254">
    <property type="entry name" value="FKBP_C"/>
    <property type="match status" value="1"/>
</dbReference>
<proteinExistence type="inferred from homology"/>
<dbReference type="EMBL" id="CP094970">
    <property type="protein sequence ID" value="UYM05050.1"/>
    <property type="molecule type" value="Genomic_DNA"/>
</dbReference>
<evidence type="ECO:0000256" key="6">
    <source>
        <dbReference type="RuleBase" id="RU003915"/>
    </source>
</evidence>
<dbReference type="Proteomes" id="UP001164390">
    <property type="component" value="Chromosome"/>
</dbReference>
<dbReference type="GO" id="GO:0003755">
    <property type="term" value="F:peptidyl-prolyl cis-trans isomerase activity"/>
    <property type="evidence" value="ECO:0007669"/>
    <property type="project" value="UniProtKB-UniRule"/>
</dbReference>
<keyword evidence="4 5" id="KW-0413">Isomerase</keyword>
<dbReference type="Gene3D" id="3.10.50.40">
    <property type="match status" value="1"/>
</dbReference>
<organism evidence="10 11">
    <name type="scientific">Solicola gregarius</name>
    <dbReference type="NCBI Taxonomy" id="2908642"/>
    <lineage>
        <taxon>Bacteria</taxon>
        <taxon>Bacillati</taxon>
        <taxon>Actinomycetota</taxon>
        <taxon>Actinomycetes</taxon>
        <taxon>Propionibacteriales</taxon>
        <taxon>Nocardioidaceae</taxon>
        <taxon>Solicola</taxon>
    </lineage>
</organism>
<evidence type="ECO:0000256" key="3">
    <source>
        <dbReference type="ARBA" id="ARBA00023110"/>
    </source>
</evidence>
<evidence type="ECO:0000256" key="2">
    <source>
        <dbReference type="ARBA" id="ARBA00006577"/>
    </source>
</evidence>
<reference evidence="10" key="1">
    <citation type="submission" date="2022-01" db="EMBL/GenBank/DDBJ databases">
        <title>Nocardioidaceae gen. sp. A5X3R13.</title>
        <authorList>
            <person name="Lopez Marin M.A."/>
            <person name="Uhlik O."/>
        </authorList>
    </citation>
    <scope>NUCLEOTIDE SEQUENCE</scope>
    <source>
        <strain evidence="10">A5X3R13</strain>
    </source>
</reference>
<dbReference type="RefSeq" id="WP_271633817.1">
    <property type="nucleotide sequence ID" value="NZ_CP094970.1"/>
</dbReference>
<keyword evidence="3 5" id="KW-0697">Rotamase</keyword>
<accession>A0AA46TGW7</accession>
<dbReference type="PROSITE" id="PS50059">
    <property type="entry name" value="FKBP_PPIASE"/>
    <property type="match status" value="1"/>
</dbReference>
<feature type="signal peptide" evidence="8">
    <location>
        <begin position="1"/>
        <end position="19"/>
    </location>
</feature>
<dbReference type="InterPro" id="IPR001179">
    <property type="entry name" value="PPIase_FKBP_dom"/>
</dbReference>
<sequence length="172" mass="17674">MRRLCFLLSVCLLVLTACGDDDGGSDGSGTSNSDEVTLEGDSGSATVEGAYGDEPKVTVDGTFEVSETSVEVMTEGDGATVKDTDTVKVDYHGVGGTTGKVFDSSFQRGEPIEFPLNQVVPGFSKGIAGQKVGSRVAISVAPEDGYPDGTPDGAIKAGESLVFVVDIIDVVK</sequence>